<proteinExistence type="predicted"/>
<dbReference type="AlphaFoldDB" id="A0AAV4BHX3"/>
<dbReference type="PANTHER" id="PTHR46599">
    <property type="entry name" value="PIGGYBAC TRANSPOSABLE ELEMENT-DERIVED PROTEIN 4"/>
    <property type="match status" value="1"/>
</dbReference>
<accession>A0AAV4BHX3</accession>
<sequence>MSKPSLRVTQGRFELKNKPLSVIDYTGHISGMDKSDQLLSYCPLNCKSVKWWKKPFFHLLTLSLIQSHILSNKYGKIKGQQIQPLDIFVKAVIKGWVDACAPECPAIGPLTTLDRLNGKHFVTYVPSPPEKTTTSYRNCKVCYDKALKAGKSPKAKRKQIKFWCNKCSVALFLEPCFKLFHTKRDYTV</sequence>
<feature type="domain" description="PiggyBac transposable element-derived protein 4 C-terminal zinc-finger" evidence="1">
    <location>
        <begin position="136"/>
        <end position="181"/>
    </location>
</feature>
<dbReference type="Proteomes" id="UP000735302">
    <property type="component" value="Unassembled WGS sequence"/>
</dbReference>
<organism evidence="2 3">
    <name type="scientific">Plakobranchus ocellatus</name>
    <dbReference type="NCBI Taxonomy" id="259542"/>
    <lineage>
        <taxon>Eukaryota</taxon>
        <taxon>Metazoa</taxon>
        <taxon>Spiralia</taxon>
        <taxon>Lophotrochozoa</taxon>
        <taxon>Mollusca</taxon>
        <taxon>Gastropoda</taxon>
        <taxon>Heterobranchia</taxon>
        <taxon>Euthyneura</taxon>
        <taxon>Panpulmonata</taxon>
        <taxon>Sacoglossa</taxon>
        <taxon>Placobranchoidea</taxon>
        <taxon>Plakobranchidae</taxon>
        <taxon>Plakobranchus</taxon>
    </lineage>
</organism>
<protein>
    <submittedName>
        <fullName evidence="2">PiggyBac transposable element-derived protein 4</fullName>
    </submittedName>
</protein>
<keyword evidence="3" id="KW-1185">Reference proteome</keyword>
<name>A0AAV4BHX3_9GAST</name>
<reference evidence="2 3" key="1">
    <citation type="journal article" date="2021" name="Elife">
        <title>Chloroplast acquisition without the gene transfer in kleptoplastic sea slugs, Plakobranchus ocellatus.</title>
        <authorList>
            <person name="Maeda T."/>
            <person name="Takahashi S."/>
            <person name="Yoshida T."/>
            <person name="Shimamura S."/>
            <person name="Takaki Y."/>
            <person name="Nagai Y."/>
            <person name="Toyoda A."/>
            <person name="Suzuki Y."/>
            <person name="Arimoto A."/>
            <person name="Ishii H."/>
            <person name="Satoh N."/>
            <person name="Nishiyama T."/>
            <person name="Hasebe M."/>
            <person name="Maruyama T."/>
            <person name="Minagawa J."/>
            <person name="Obokata J."/>
            <person name="Shigenobu S."/>
        </authorList>
    </citation>
    <scope>NUCLEOTIDE SEQUENCE [LARGE SCALE GENOMIC DNA]</scope>
</reference>
<dbReference type="PANTHER" id="PTHR46599:SF3">
    <property type="entry name" value="PIGGYBAC TRANSPOSABLE ELEMENT-DERIVED PROTEIN 4"/>
    <property type="match status" value="1"/>
</dbReference>
<evidence type="ECO:0000313" key="2">
    <source>
        <dbReference type="EMBL" id="GFO18783.1"/>
    </source>
</evidence>
<comment type="caution">
    <text evidence="2">The sequence shown here is derived from an EMBL/GenBank/DDBJ whole genome shotgun (WGS) entry which is preliminary data.</text>
</comment>
<gene>
    <name evidence="2" type="ORF">PoB_004528800</name>
</gene>
<evidence type="ECO:0000313" key="3">
    <source>
        <dbReference type="Proteomes" id="UP000735302"/>
    </source>
</evidence>
<evidence type="ECO:0000259" key="1">
    <source>
        <dbReference type="Pfam" id="PF13842"/>
    </source>
</evidence>
<dbReference type="EMBL" id="BLXT01004995">
    <property type="protein sequence ID" value="GFO18783.1"/>
    <property type="molecule type" value="Genomic_DNA"/>
</dbReference>
<dbReference type="InterPro" id="IPR032718">
    <property type="entry name" value="PGBD4_Znf_C"/>
</dbReference>
<dbReference type="Pfam" id="PF13842">
    <property type="entry name" value="zf-Tnp_2"/>
    <property type="match status" value="1"/>
</dbReference>